<dbReference type="InterPro" id="IPR047655">
    <property type="entry name" value="Transpos_IS630-like"/>
</dbReference>
<evidence type="ECO:0000259" key="1">
    <source>
        <dbReference type="Pfam" id="PF13358"/>
    </source>
</evidence>
<dbReference type="NCBIfam" id="NF033545">
    <property type="entry name" value="transpos_IS630"/>
    <property type="match status" value="1"/>
</dbReference>
<reference evidence="3" key="1">
    <citation type="journal article" date="2011" name="Proc. Natl. Acad. Sci. U.S.A.">
        <title>Obligate biotrophy features unraveled by the genomic analysis of rust fungi.</title>
        <authorList>
            <person name="Duplessis S."/>
            <person name="Cuomo C.A."/>
            <person name="Lin Y.-C."/>
            <person name="Aerts A."/>
            <person name="Tisserant E."/>
            <person name="Veneault-Fourrey C."/>
            <person name="Joly D.L."/>
            <person name="Hacquard S."/>
            <person name="Amselem J."/>
            <person name="Cantarel B.L."/>
            <person name="Chiu R."/>
            <person name="Coutinho P.M."/>
            <person name="Feau N."/>
            <person name="Field M."/>
            <person name="Frey P."/>
            <person name="Gelhaye E."/>
            <person name="Goldberg J."/>
            <person name="Grabherr M.G."/>
            <person name="Kodira C.D."/>
            <person name="Kohler A."/>
            <person name="Kuees U."/>
            <person name="Lindquist E.A."/>
            <person name="Lucas S.M."/>
            <person name="Mago R."/>
            <person name="Mauceli E."/>
            <person name="Morin E."/>
            <person name="Murat C."/>
            <person name="Pangilinan J.L."/>
            <person name="Park R."/>
            <person name="Pearson M."/>
            <person name="Quesneville H."/>
            <person name="Rouhier N."/>
            <person name="Sakthikumar S."/>
            <person name="Salamov A.A."/>
            <person name="Schmutz J."/>
            <person name="Selles B."/>
            <person name="Shapiro H."/>
            <person name="Tanguay P."/>
            <person name="Tuskan G.A."/>
            <person name="Henrissat B."/>
            <person name="Van de Peer Y."/>
            <person name="Rouze P."/>
            <person name="Ellis J.G."/>
            <person name="Dodds P.N."/>
            <person name="Schein J.E."/>
            <person name="Zhong S."/>
            <person name="Hamelin R.C."/>
            <person name="Grigoriev I.V."/>
            <person name="Szabo L.J."/>
            <person name="Martin F."/>
        </authorList>
    </citation>
    <scope>NUCLEOTIDE SEQUENCE [LARGE SCALE GENOMIC DNA]</scope>
    <source>
        <strain evidence="3">CRL 75-36-700-3 / race SCCL</strain>
    </source>
</reference>
<sequence>MARRGIHLDIINPTIGRSVSPESLARWMDLYTTTRDVVRDPATYEQRGRPLAVTHEEADFILAALELEPTLYIDELQSHIQAMTGMVHPLATITDELRVRLQLTKKTARTVHPSQCPVQRAHFTSRVGAFPPSYLVFMDECAVSLGTHSRDRAWAIRGRRTQRIPKPLTSARVSVLPAVSLTGMLGVIAHEGSMLRADVEYFLEEVLMPVMGRFPGPNSVLVLDNAQVHHGGRVREICEVNGVLMIYLPPYSPDFNPIEKVFSVLKSGLKRAQILTGTDDDPEIIMDFLATLVTPRLMEGLFYGSGYSA</sequence>
<dbReference type="HOGENOM" id="CLU_056788_1_0_1"/>
<dbReference type="InParanoid" id="H6QQ23"/>
<dbReference type="PANTHER" id="PTHR46564">
    <property type="entry name" value="TRANSPOSASE"/>
    <property type="match status" value="1"/>
</dbReference>
<dbReference type="VEuPathDB" id="FungiDB:PGTG_20969"/>
<dbReference type="EMBL" id="DS178268">
    <property type="protein sequence ID" value="EHS64506.1"/>
    <property type="molecule type" value="Genomic_DNA"/>
</dbReference>
<dbReference type="RefSeq" id="XP_003890420.1">
    <property type="nucleotide sequence ID" value="XM_003890371.1"/>
</dbReference>
<gene>
    <name evidence="2" type="ORF">PGTG_20969</name>
</gene>
<dbReference type="Gene3D" id="3.30.420.10">
    <property type="entry name" value="Ribonuclease H-like superfamily/Ribonuclease H"/>
    <property type="match status" value="1"/>
</dbReference>
<accession>H6QQ23</accession>
<proteinExistence type="predicted"/>
<dbReference type="OrthoDB" id="2497579at2759"/>
<evidence type="ECO:0000313" key="2">
    <source>
        <dbReference type="EMBL" id="EHS64506.1"/>
    </source>
</evidence>
<dbReference type="Proteomes" id="UP000008783">
    <property type="component" value="Unassembled WGS sequence"/>
</dbReference>
<dbReference type="SUPFAM" id="SSF53098">
    <property type="entry name" value="Ribonuclease H-like"/>
    <property type="match status" value="1"/>
</dbReference>
<name>H6QQ23_PUCGT</name>
<dbReference type="PANTHER" id="PTHR46564:SF1">
    <property type="entry name" value="TRANSPOSASE"/>
    <property type="match status" value="1"/>
</dbReference>
<dbReference type="InterPro" id="IPR012337">
    <property type="entry name" value="RNaseH-like_sf"/>
</dbReference>
<dbReference type="AlphaFoldDB" id="H6QQ23"/>
<protein>
    <recommendedName>
        <fullName evidence="1">Tc1-like transposase DDE domain-containing protein</fullName>
    </recommendedName>
</protein>
<feature type="domain" description="Tc1-like transposase DDE" evidence="1">
    <location>
        <begin position="135"/>
        <end position="273"/>
    </location>
</feature>
<dbReference type="InterPro" id="IPR038717">
    <property type="entry name" value="Tc1-like_DDE_dom"/>
</dbReference>
<dbReference type="GO" id="GO:0003676">
    <property type="term" value="F:nucleic acid binding"/>
    <property type="evidence" value="ECO:0007669"/>
    <property type="project" value="InterPro"/>
</dbReference>
<organism evidence="2 3">
    <name type="scientific">Puccinia graminis f. sp. tritici (strain CRL 75-36-700-3 / race SCCL)</name>
    <name type="common">Black stem rust fungus</name>
    <dbReference type="NCBI Taxonomy" id="418459"/>
    <lineage>
        <taxon>Eukaryota</taxon>
        <taxon>Fungi</taxon>
        <taxon>Dikarya</taxon>
        <taxon>Basidiomycota</taxon>
        <taxon>Pucciniomycotina</taxon>
        <taxon>Pucciniomycetes</taxon>
        <taxon>Pucciniales</taxon>
        <taxon>Pucciniaceae</taxon>
        <taxon>Puccinia</taxon>
    </lineage>
</organism>
<dbReference type="Pfam" id="PF13358">
    <property type="entry name" value="DDE_3"/>
    <property type="match status" value="1"/>
</dbReference>
<dbReference type="eggNOG" id="ENOG502S808">
    <property type="taxonomic scope" value="Eukaryota"/>
</dbReference>
<evidence type="ECO:0000313" key="3">
    <source>
        <dbReference type="Proteomes" id="UP000008783"/>
    </source>
</evidence>
<dbReference type="GeneID" id="13542636"/>
<dbReference type="KEGG" id="pgr:PGTG_20969"/>
<dbReference type="InterPro" id="IPR036397">
    <property type="entry name" value="RNaseH_sf"/>
</dbReference>
<keyword evidence="3" id="KW-1185">Reference proteome</keyword>